<name>S7RKG7_GLOTA</name>
<dbReference type="SMR" id="S7RKG7"/>
<evidence type="ECO:0000256" key="6">
    <source>
        <dbReference type="ARBA" id="ARBA00023157"/>
    </source>
</evidence>
<comment type="similarity">
    <text evidence="2 7">Belongs to the fungal hydrophobin family.</text>
</comment>
<keyword evidence="6 7" id="KW-1015">Disulfide bond</keyword>
<dbReference type="OMA" id="CVPININ"/>
<dbReference type="RefSeq" id="XP_007868156.1">
    <property type="nucleotide sequence ID" value="XM_007869965.2"/>
</dbReference>
<dbReference type="AlphaFoldDB" id="S7RKG7"/>
<evidence type="ECO:0000256" key="3">
    <source>
        <dbReference type="ARBA" id="ARBA00022512"/>
    </source>
</evidence>
<reference evidence="8 9" key="1">
    <citation type="journal article" date="2012" name="Science">
        <title>The Paleozoic origin of enzymatic lignin decomposition reconstructed from 31 fungal genomes.</title>
        <authorList>
            <person name="Floudas D."/>
            <person name="Binder M."/>
            <person name="Riley R."/>
            <person name="Barry K."/>
            <person name="Blanchette R.A."/>
            <person name="Henrissat B."/>
            <person name="Martinez A.T."/>
            <person name="Otillar R."/>
            <person name="Spatafora J.W."/>
            <person name="Yadav J.S."/>
            <person name="Aerts A."/>
            <person name="Benoit I."/>
            <person name="Boyd A."/>
            <person name="Carlson A."/>
            <person name="Copeland A."/>
            <person name="Coutinho P.M."/>
            <person name="de Vries R.P."/>
            <person name="Ferreira P."/>
            <person name="Findley K."/>
            <person name="Foster B."/>
            <person name="Gaskell J."/>
            <person name="Glotzer D."/>
            <person name="Gorecki P."/>
            <person name="Heitman J."/>
            <person name="Hesse C."/>
            <person name="Hori C."/>
            <person name="Igarashi K."/>
            <person name="Jurgens J.A."/>
            <person name="Kallen N."/>
            <person name="Kersten P."/>
            <person name="Kohler A."/>
            <person name="Kuees U."/>
            <person name="Kumar T.K.A."/>
            <person name="Kuo A."/>
            <person name="LaButti K."/>
            <person name="Larrondo L.F."/>
            <person name="Lindquist E."/>
            <person name="Ling A."/>
            <person name="Lombard V."/>
            <person name="Lucas S."/>
            <person name="Lundell T."/>
            <person name="Martin R."/>
            <person name="McLaughlin D.J."/>
            <person name="Morgenstern I."/>
            <person name="Morin E."/>
            <person name="Murat C."/>
            <person name="Nagy L.G."/>
            <person name="Nolan M."/>
            <person name="Ohm R.A."/>
            <person name="Patyshakuliyeva A."/>
            <person name="Rokas A."/>
            <person name="Ruiz-Duenas F.J."/>
            <person name="Sabat G."/>
            <person name="Salamov A."/>
            <person name="Samejima M."/>
            <person name="Schmutz J."/>
            <person name="Slot J.C."/>
            <person name="St John F."/>
            <person name="Stenlid J."/>
            <person name="Sun H."/>
            <person name="Sun S."/>
            <person name="Syed K."/>
            <person name="Tsang A."/>
            <person name="Wiebenga A."/>
            <person name="Young D."/>
            <person name="Pisabarro A."/>
            <person name="Eastwood D.C."/>
            <person name="Martin F."/>
            <person name="Cullen D."/>
            <person name="Grigoriev I.V."/>
            <person name="Hibbett D.S."/>
        </authorList>
    </citation>
    <scope>NUCLEOTIDE SEQUENCE [LARGE SCALE GENOMIC DNA]</scope>
    <source>
        <strain evidence="8 9">ATCC 11539</strain>
    </source>
</reference>
<evidence type="ECO:0000256" key="5">
    <source>
        <dbReference type="ARBA" id="ARBA00022729"/>
    </source>
</evidence>
<gene>
    <name evidence="8" type="ORF">GLOTRDRAFT_19724</name>
</gene>
<dbReference type="Proteomes" id="UP000030669">
    <property type="component" value="Unassembled WGS sequence"/>
</dbReference>
<keyword evidence="9" id="KW-1185">Reference proteome</keyword>
<dbReference type="KEGG" id="gtr:GLOTRDRAFT_19724"/>
<dbReference type="PROSITE" id="PS00956">
    <property type="entry name" value="HYDROPHOBIN"/>
    <property type="match status" value="1"/>
</dbReference>
<keyword evidence="3 7" id="KW-0134">Cell wall</keyword>
<dbReference type="SMART" id="SM00075">
    <property type="entry name" value="HYDRO"/>
    <property type="match status" value="1"/>
</dbReference>
<sequence>CNTGPVQCCNQVQSAGAPGVTDLLGLLGIVVDGVDAMVGLNCNPISVIGAGGGASCSAQPVCCEDNSHSLISLGCLPITL</sequence>
<dbReference type="InterPro" id="IPR001338">
    <property type="entry name" value="Class_I_Hydrophobin"/>
</dbReference>
<evidence type="ECO:0000256" key="1">
    <source>
        <dbReference type="ARBA" id="ARBA00004191"/>
    </source>
</evidence>
<dbReference type="InterPro" id="IPR019778">
    <property type="entry name" value="Class_I_Hydrophobin_CS"/>
</dbReference>
<dbReference type="EMBL" id="KB469306">
    <property type="protein sequence ID" value="EPQ53159.1"/>
    <property type="molecule type" value="Genomic_DNA"/>
</dbReference>
<dbReference type="GO" id="GO:0009277">
    <property type="term" value="C:fungal-type cell wall"/>
    <property type="evidence" value="ECO:0007669"/>
    <property type="project" value="InterPro"/>
</dbReference>
<dbReference type="HOGENOM" id="CLU_105134_2_2_1"/>
<dbReference type="CDD" id="cd23507">
    <property type="entry name" value="hydrophobin_I"/>
    <property type="match status" value="1"/>
</dbReference>
<proteinExistence type="inferred from homology"/>
<evidence type="ECO:0000256" key="4">
    <source>
        <dbReference type="ARBA" id="ARBA00022525"/>
    </source>
</evidence>
<evidence type="ECO:0000256" key="7">
    <source>
        <dbReference type="RuleBase" id="RU365009"/>
    </source>
</evidence>
<dbReference type="OrthoDB" id="4225815at2759"/>
<accession>S7RKG7</accession>
<protein>
    <recommendedName>
        <fullName evidence="7">Hydrophobin</fullName>
    </recommendedName>
</protein>
<keyword evidence="5 7" id="KW-0732">Signal</keyword>
<comment type="subcellular location">
    <subcellularLocation>
        <location evidence="1 7">Secreted</location>
        <location evidence="1 7">Cell wall</location>
    </subcellularLocation>
</comment>
<keyword evidence="4 7" id="KW-0964">Secreted</keyword>
<dbReference type="GO" id="GO:0005199">
    <property type="term" value="F:structural constituent of cell wall"/>
    <property type="evidence" value="ECO:0007669"/>
    <property type="project" value="InterPro"/>
</dbReference>
<evidence type="ECO:0000313" key="9">
    <source>
        <dbReference type="Proteomes" id="UP000030669"/>
    </source>
</evidence>
<dbReference type="Pfam" id="PF01185">
    <property type="entry name" value="Hydrophobin"/>
    <property type="match status" value="1"/>
</dbReference>
<dbReference type="STRING" id="670483.S7RKG7"/>
<dbReference type="GeneID" id="19304985"/>
<evidence type="ECO:0000313" key="8">
    <source>
        <dbReference type="EMBL" id="EPQ53159.1"/>
    </source>
</evidence>
<feature type="non-terminal residue" evidence="8">
    <location>
        <position position="1"/>
    </location>
</feature>
<organism evidence="8 9">
    <name type="scientific">Gloeophyllum trabeum (strain ATCC 11539 / FP-39264 / Madison 617)</name>
    <name type="common">Brown rot fungus</name>
    <dbReference type="NCBI Taxonomy" id="670483"/>
    <lineage>
        <taxon>Eukaryota</taxon>
        <taxon>Fungi</taxon>
        <taxon>Dikarya</taxon>
        <taxon>Basidiomycota</taxon>
        <taxon>Agaricomycotina</taxon>
        <taxon>Agaricomycetes</taxon>
        <taxon>Gloeophyllales</taxon>
        <taxon>Gloeophyllaceae</taxon>
        <taxon>Gloeophyllum</taxon>
    </lineage>
</organism>
<evidence type="ECO:0000256" key="2">
    <source>
        <dbReference type="ARBA" id="ARBA00010446"/>
    </source>
</evidence>
<feature type="non-terminal residue" evidence="8">
    <location>
        <position position="80"/>
    </location>
</feature>